<gene>
    <name evidence="2" type="ORF">THAOC_25846</name>
</gene>
<evidence type="ECO:0000256" key="1">
    <source>
        <dbReference type="SAM" id="MobiDB-lite"/>
    </source>
</evidence>
<proteinExistence type="predicted"/>
<dbReference type="EMBL" id="AGNL01035705">
    <property type="protein sequence ID" value="EJK54521.1"/>
    <property type="molecule type" value="Genomic_DNA"/>
</dbReference>
<dbReference type="AlphaFoldDB" id="K0S0B7"/>
<keyword evidence="3" id="KW-1185">Reference proteome</keyword>
<feature type="region of interest" description="Disordered" evidence="1">
    <location>
        <begin position="1"/>
        <end position="98"/>
    </location>
</feature>
<evidence type="ECO:0000313" key="2">
    <source>
        <dbReference type="EMBL" id="EJK54521.1"/>
    </source>
</evidence>
<reference evidence="2 3" key="1">
    <citation type="journal article" date="2012" name="Genome Biol.">
        <title>Genome and low-iron response of an oceanic diatom adapted to chronic iron limitation.</title>
        <authorList>
            <person name="Lommer M."/>
            <person name="Specht M."/>
            <person name="Roy A.S."/>
            <person name="Kraemer L."/>
            <person name="Andreson R."/>
            <person name="Gutowska M.A."/>
            <person name="Wolf J."/>
            <person name="Bergner S.V."/>
            <person name="Schilhabel M.B."/>
            <person name="Klostermeier U.C."/>
            <person name="Beiko R.G."/>
            <person name="Rosenstiel P."/>
            <person name="Hippler M."/>
            <person name="Laroche J."/>
        </authorList>
    </citation>
    <scope>NUCLEOTIDE SEQUENCE [LARGE SCALE GENOMIC DNA]</scope>
    <source>
        <strain evidence="2 3">CCMP1005</strain>
    </source>
</reference>
<evidence type="ECO:0000313" key="3">
    <source>
        <dbReference type="Proteomes" id="UP000266841"/>
    </source>
</evidence>
<accession>K0S0B7</accession>
<sequence length="98" mass="10749">MNRTSAFAIDTATTDDGPPPVCATTVLQTGRRPERRPGETGNHAPRGRDPLPRLRPRRPRPNVLGASIYNQSKSHQAIRAAAAQRSPPLAPTFRRTMD</sequence>
<protein>
    <submittedName>
        <fullName evidence="2">Uncharacterized protein</fullName>
    </submittedName>
</protein>
<name>K0S0B7_THAOC</name>
<dbReference type="Proteomes" id="UP000266841">
    <property type="component" value="Unassembled WGS sequence"/>
</dbReference>
<comment type="caution">
    <text evidence="2">The sequence shown here is derived from an EMBL/GenBank/DDBJ whole genome shotgun (WGS) entry which is preliminary data.</text>
</comment>
<organism evidence="2 3">
    <name type="scientific">Thalassiosira oceanica</name>
    <name type="common">Marine diatom</name>
    <dbReference type="NCBI Taxonomy" id="159749"/>
    <lineage>
        <taxon>Eukaryota</taxon>
        <taxon>Sar</taxon>
        <taxon>Stramenopiles</taxon>
        <taxon>Ochrophyta</taxon>
        <taxon>Bacillariophyta</taxon>
        <taxon>Coscinodiscophyceae</taxon>
        <taxon>Thalassiosirophycidae</taxon>
        <taxon>Thalassiosirales</taxon>
        <taxon>Thalassiosiraceae</taxon>
        <taxon>Thalassiosira</taxon>
    </lineage>
</organism>